<dbReference type="PROSITE" id="PS51257">
    <property type="entry name" value="PROKAR_LIPOPROTEIN"/>
    <property type="match status" value="1"/>
</dbReference>
<sequence>MVNLRLLGGLFLLVITGGMSCTKNTLNLPEPAQSLAGTYKIQATKNPLPIKGDDITLVIKPTASETVGIVVKSSLNGQLIDSLTYQKATVEQDFDNSLAIGNVSLRSVCISYTIYLTPQKSADFLKMTCTETNVFYYYYTPVGQTGTTILKFKKV</sequence>
<dbReference type="RefSeq" id="WP_157586548.1">
    <property type="nucleotide sequence ID" value="NZ_WPIN01000006.1"/>
</dbReference>
<gene>
    <name evidence="1" type="ORF">GO755_17825</name>
</gene>
<evidence type="ECO:0000313" key="1">
    <source>
        <dbReference type="EMBL" id="MVM31913.1"/>
    </source>
</evidence>
<keyword evidence="2" id="KW-1185">Reference proteome</keyword>
<comment type="caution">
    <text evidence="1">The sequence shown here is derived from an EMBL/GenBank/DDBJ whole genome shotgun (WGS) entry which is preliminary data.</text>
</comment>
<proteinExistence type="predicted"/>
<protein>
    <submittedName>
        <fullName evidence="1">Uncharacterized protein</fullName>
    </submittedName>
</protein>
<dbReference type="AlphaFoldDB" id="A0A7K1SDP8"/>
<evidence type="ECO:0000313" key="2">
    <source>
        <dbReference type="Proteomes" id="UP000436006"/>
    </source>
</evidence>
<name>A0A7K1SDP8_9BACT</name>
<reference evidence="1 2" key="1">
    <citation type="submission" date="2019-12" db="EMBL/GenBank/DDBJ databases">
        <title>Spirosoma sp. HMF4905 genome sequencing and assembly.</title>
        <authorList>
            <person name="Kang H."/>
            <person name="Cha I."/>
            <person name="Kim H."/>
            <person name="Joh K."/>
        </authorList>
    </citation>
    <scope>NUCLEOTIDE SEQUENCE [LARGE SCALE GENOMIC DNA]</scope>
    <source>
        <strain evidence="1 2">HMF4905</strain>
    </source>
</reference>
<dbReference type="Proteomes" id="UP000436006">
    <property type="component" value="Unassembled WGS sequence"/>
</dbReference>
<accession>A0A7K1SDP8</accession>
<dbReference type="EMBL" id="WPIN01000006">
    <property type="protein sequence ID" value="MVM31913.1"/>
    <property type="molecule type" value="Genomic_DNA"/>
</dbReference>
<organism evidence="1 2">
    <name type="scientific">Spirosoma arboris</name>
    <dbReference type="NCBI Taxonomy" id="2682092"/>
    <lineage>
        <taxon>Bacteria</taxon>
        <taxon>Pseudomonadati</taxon>
        <taxon>Bacteroidota</taxon>
        <taxon>Cytophagia</taxon>
        <taxon>Cytophagales</taxon>
        <taxon>Cytophagaceae</taxon>
        <taxon>Spirosoma</taxon>
    </lineage>
</organism>